<dbReference type="GO" id="GO:0000160">
    <property type="term" value="P:phosphorelay signal transduction system"/>
    <property type="evidence" value="ECO:0007669"/>
    <property type="project" value="InterPro"/>
</dbReference>
<keyword evidence="5" id="KW-0238">DNA-binding</keyword>
<dbReference type="CDD" id="cd00009">
    <property type="entry name" value="AAA"/>
    <property type="match status" value="1"/>
</dbReference>
<dbReference type="Gene3D" id="3.40.50.300">
    <property type="entry name" value="P-loop containing nucleotide triphosphate hydrolases"/>
    <property type="match status" value="1"/>
</dbReference>
<evidence type="ECO:0000256" key="3">
    <source>
        <dbReference type="ARBA" id="ARBA00022840"/>
    </source>
</evidence>
<dbReference type="FunFam" id="3.40.50.2300:FF:000018">
    <property type="entry name" value="DNA-binding transcriptional regulator NtrC"/>
    <property type="match status" value="1"/>
</dbReference>
<dbReference type="SMART" id="SM00382">
    <property type="entry name" value="AAA"/>
    <property type="match status" value="1"/>
</dbReference>
<dbReference type="InterPro" id="IPR025662">
    <property type="entry name" value="Sigma_54_int_dom_ATP-bd_1"/>
</dbReference>
<keyword evidence="2" id="KW-0547">Nucleotide-binding</keyword>
<dbReference type="Pfam" id="PF25601">
    <property type="entry name" value="AAA_lid_14"/>
    <property type="match status" value="1"/>
</dbReference>
<gene>
    <name evidence="10" type="ORF">GF359_04970</name>
</gene>
<dbReference type="InterPro" id="IPR025944">
    <property type="entry name" value="Sigma_54_int_dom_CS"/>
</dbReference>
<evidence type="ECO:0000256" key="4">
    <source>
        <dbReference type="ARBA" id="ARBA00023015"/>
    </source>
</evidence>
<dbReference type="InterPro" id="IPR002197">
    <property type="entry name" value="HTH_Fis"/>
</dbReference>
<dbReference type="InterPro" id="IPR058031">
    <property type="entry name" value="AAA_lid_NorR"/>
</dbReference>
<evidence type="ECO:0000256" key="1">
    <source>
        <dbReference type="ARBA" id="ARBA00022553"/>
    </source>
</evidence>
<dbReference type="PROSITE" id="PS00675">
    <property type="entry name" value="SIGMA54_INTERACT_1"/>
    <property type="match status" value="1"/>
</dbReference>
<dbReference type="PROSITE" id="PS00688">
    <property type="entry name" value="SIGMA54_INTERACT_3"/>
    <property type="match status" value="1"/>
</dbReference>
<dbReference type="PANTHER" id="PTHR32071">
    <property type="entry name" value="TRANSCRIPTIONAL REGULATORY PROTEIN"/>
    <property type="match status" value="1"/>
</dbReference>
<dbReference type="Pfam" id="PF02954">
    <property type="entry name" value="HTH_8"/>
    <property type="match status" value="1"/>
</dbReference>
<dbReference type="PRINTS" id="PR01590">
    <property type="entry name" value="HTHFIS"/>
</dbReference>
<keyword evidence="1 7" id="KW-0597">Phosphoprotein</keyword>
<reference evidence="10" key="1">
    <citation type="submission" date="2019-11" db="EMBL/GenBank/DDBJ databases">
        <title>Microbial mats filling the niche in hypersaline microbial mats.</title>
        <authorList>
            <person name="Wong H.L."/>
            <person name="Macleod F.I."/>
            <person name="White R.A. III"/>
            <person name="Burns B.P."/>
        </authorList>
    </citation>
    <scope>NUCLEOTIDE SEQUENCE</scope>
    <source>
        <strain evidence="10">Bin_327</strain>
    </source>
</reference>
<dbReference type="Proteomes" id="UP000630660">
    <property type="component" value="Unassembled WGS sequence"/>
</dbReference>
<dbReference type="GO" id="GO:0005524">
    <property type="term" value="F:ATP binding"/>
    <property type="evidence" value="ECO:0007669"/>
    <property type="project" value="UniProtKB-KW"/>
</dbReference>
<dbReference type="Gene3D" id="1.10.8.60">
    <property type="match status" value="1"/>
</dbReference>
<evidence type="ECO:0000259" key="9">
    <source>
        <dbReference type="PROSITE" id="PS50110"/>
    </source>
</evidence>
<evidence type="ECO:0000256" key="6">
    <source>
        <dbReference type="ARBA" id="ARBA00023163"/>
    </source>
</evidence>
<evidence type="ECO:0000256" key="2">
    <source>
        <dbReference type="ARBA" id="ARBA00022741"/>
    </source>
</evidence>
<dbReference type="SUPFAM" id="SSF46689">
    <property type="entry name" value="Homeodomain-like"/>
    <property type="match status" value="1"/>
</dbReference>
<name>A0A9D5K901_UNCW3</name>
<dbReference type="AlphaFoldDB" id="A0A9D5K901"/>
<keyword evidence="4" id="KW-0805">Transcription regulation</keyword>
<dbReference type="InterPro" id="IPR009057">
    <property type="entry name" value="Homeodomain-like_sf"/>
</dbReference>
<dbReference type="Pfam" id="PF00072">
    <property type="entry name" value="Response_reg"/>
    <property type="match status" value="1"/>
</dbReference>
<dbReference type="InterPro" id="IPR011006">
    <property type="entry name" value="CheY-like_superfamily"/>
</dbReference>
<dbReference type="Gene3D" id="3.40.50.2300">
    <property type="match status" value="1"/>
</dbReference>
<dbReference type="PROSITE" id="PS00676">
    <property type="entry name" value="SIGMA54_INTERACT_2"/>
    <property type="match status" value="1"/>
</dbReference>
<dbReference type="GO" id="GO:0006355">
    <property type="term" value="P:regulation of DNA-templated transcription"/>
    <property type="evidence" value="ECO:0007669"/>
    <property type="project" value="InterPro"/>
</dbReference>
<proteinExistence type="predicted"/>
<feature type="domain" description="Response regulatory" evidence="9">
    <location>
        <begin position="5"/>
        <end position="119"/>
    </location>
</feature>
<dbReference type="PANTHER" id="PTHR32071:SF17">
    <property type="entry name" value="TRANSCRIPTIONAL REGULATOR (NTRC FAMILY)"/>
    <property type="match status" value="1"/>
</dbReference>
<dbReference type="InterPro" id="IPR002078">
    <property type="entry name" value="Sigma_54_int"/>
</dbReference>
<dbReference type="Gene3D" id="1.10.10.60">
    <property type="entry name" value="Homeodomain-like"/>
    <property type="match status" value="1"/>
</dbReference>
<dbReference type="SUPFAM" id="SSF52172">
    <property type="entry name" value="CheY-like"/>
    <property type="match status" value="1"/>
</dbReference>
<dbReference type="PROSITE" id="PS50110">
    <property type="entry name" value="RESPONSE_REGULATORY"/>
    <property type="match status" value="1"/>
</dbReference>
<dbReference type="SUPFAM" id="SSF52540">
    <property type="entry name" value="P-loop containing nucleoside triphosphate hydrolases"/>
    <property type="match status" value="1"/>
</dbReference>
<dbReference type="FunFam" id="3.40.50.300:FF:000006">
    <property type="entry name" value="DNA-binding transcriptional regulator NtrC"/>
    <property type="match status" value="1"/>
</dbReference>
<feature type="modified residue" description="4-aspartylphosphate" evidence="7">
    <location>
        <position position="54"/>
    </location>
</feature>
<dbReference type="EMBL" id="WJKJ01000161">
    <property type="protein sequence ID" value="MBD3364547.1"/>
    <property type="molecule type" value="Genomic_DNA"/>
</dbReference>
<dbReference type="InterPro" id="IPR025943">
    <property type="entry name" value="Sigma_54_int_dom_ATP-bd_2"/>
</dbReference>
<dbReference type="PROSITE" id="PS50045">
    <property type="entry name" value="SIGMA54_INTERACT_4"/>
    <property type="match status" value="1"/>
</dbReference>
<evidence type="ECO:0000259" key="8">
    <source>
        <dbReference type="PROSITE" id="PS50045"/>
    </source>
</evidence>
<evidence type="ECO:0000256" key="5">
    <source>
        <dbReference type="ARBA" id="ARBA00023125"/>
    </source>
</evidence>
<sequence>MKDKRILVVDDEKRARELISRILTDEAAIPLTASNGREALKAIKTDGPDLVILDLMLPDINGLEVLERITTANPDMPVILVSAHGDVESAVRAVKLGAYDFIEKPIDIDRLVVACRNALWQLDLQEELTRLKMEVGSHYRMVGSSKVMRKMRERLQEAASTNAHVLILGETGSGKDLVARGIHNLSVRSNGPFVKLNCAAIPHDLVESELFGYKKGAFTGAHTDKQGRIEAAHEGTLFFDEVAELNLESQAKLLHFLESASIGRLGETKTREVDVRVVAATNNDLKEAIKQGKFRQDLYYRLNVIDIHVPPLRKHREDIPELVEYFLGNTCRELGVPTKTIEKAALRKLTSLSWPGNIRQLRNTIEKMASVSRKQILTVEDLSVIGEDTEAVDEYSKRLTLQEWRSQSERRFILQVLKFNNWNVSLTAKKLNVNRTHLHRKMKELGIEKPE</sequence>
<dbReference type="InterPro" id="IPR001789">
    <property type="entry name" value="Sig_transdc_resp-reg_receiver"/>
</dbReference>
<dbReference type="InterPro" id="IPR027417">
    <property type="entry name" value="P-loop_NTPase"/>
</dbReference>
<keyword evidence="3" id="KW-0067">ATP-binding</keyword>
<organism evidence="10 11">
    <name type="scientific">candidate division WOR-3 bacterium</name>
    <dbReference type="NCBI Taxonomy" id="2052148"/>
    <lineage>
        <taxon>Bacteria</taxon>
        <taxon>Bacteria division WOR-3</taxon>
    </lineage>
</organism>
<dbReference type="InterPro" id="IPR003593">
    <property type="entry name" value="AAA+_ATPase"/>
</dbReference>
<keyword evidence="6" id="KW-0804">Transcription</keyword>
<protein>
    <submittedName>
        <fullName evidence="10">Response regulator</fullName>
    </submittedName>
</protein>
<accession>A0A9D5K901</accession>
<evidence type="ECO:0000313" key="10">
    <source>
        <dbReference type="EMBL" id="MBD3364547.1"/>
    </source>
</evidence>
<dbReference type="Pfam" id="PF00158">
    <property type="entry name" value="Sigma54_activat"/>
    <property type="match status" value="1"/>
</dbReference>
<dbReference type="GO" id="GO:0043565">
    <property type="term" value="F:sequence-specific DNA binding"/>
    <property type="evidence" value="ECO:0007669"/>
    <property type="project" value="InterPro"/>
</dbReference>
<dbReference type="SMART" id="SM00448">
    <property type="entry name" value="REC"/>
    <property type="match status" value="1"/>
</dbReference>
<feature type="domain" description="Sigma-54 factor interaction" evidence="8">
    <location>
        <begin position="141"/>
        <end position="370"/>
    </location>
</feature>
<evidence type="ECO:0000313" key="11">
    <source>
        <dbReference type="Proteomes" id="UP000630660"/>
    </source>
</evidence>
<evidence type="ECO:0000256" key="7">
    <source>
        <dbReference type="PROSITE-ProRule" id="PRU00169"/>
    </source>
</evidence>
<comment type="caution">
    <text evidence="10">The sequence shown here is derived from an EMBL/GenBank/DDBJ whole genome shotgun (WGS) entry which is preliminary data.</text>
</comment>